<accession>A0ABX0W6G8</accession>
<feature type="region of interest" description="Disordered" evidence="1">
    <location>
        <begin position="511"/>
        <end position="552"/>
    </location>
</feature>
<dbReference type="SUPFAM" id="SSF51445">
    <property type="entry name" value="(Trans)glycosidases"/>
    <property type="match status" value="1"/>
</dbReference>
<evidence type="ECO:0000256" key="1">
    <source>
        <dbReference type="SAM" id="MobiDB-lite"/>
    </source>
</evidence>
<dbReference type="Gene3D" id="3.20.20.80">
    <property type="entry name" value="Glycosidases"/>
    <property type="match status" value="1"/>
</dbReference>
<evidence type="ECO:0000313" key="2">
    <source>
        <dbReference type="EMBL" id="NIZ61253.1"/>
    </source>
</evidence>
<keyword evidence="3" id="KW-1185">Reference proteome</keyword>
<organism evidence="2 3">
    <name type="scientific">Parasedimentitalea denitrificans</name>
    <dbReference type="NCBI Taxonomy" id="2211118"/>
    <lineage>
        <taxon>Bacteria</taxon>
        <taxon>Pseudomonadati</taxon>
        <taxon>Pseudomonadota</taxon>
        <taxon>Alphaproteobacteria</taxon>
        <taxon>Rhodobacterales</taxon>
        <taxon>Paracoccaceae</taxon>
        <taxon>Parasedimentitalea</taxon>
    </lineage>
</organism>
<protein>
    <submittedName>
        <fullName evidence="2">Type I secretion protein</fullName>
    </submittedName>
</protein>
<dbReference type="InterPro" id="IPR017853">
    <property type="entry name" value="GH"/>
</dbReference>
<name>A0ABX0W6G8_9RHOB</name>
<gene>
    <name evidence="2" type="ORF">DL239_09730</name>
</gene>
<dbReference type="EMBL" id="QHLQ01000008">
    <property type="protein sequence ID" value="NIZ61253.1"/>
    <property type="molecule type" value="Genomic_DNA"/>
</dbReference>
<reference evidence="2 3" key="1">
    <citation type="submission" date="2018-05" db="EMBL/GenBank/DDBJ databases">
        <authorList>
            <person name="Zhang Y.-J."/>
        </authorList>
    </citation>
    <scope>NUCLEOTIDE SEQUENCE [LARGE SCALE GENOMIC DNA]</scope>
    <source>
        <strain evidence="2 3">CY04</strain>
    </source>
</reference>
<dbReference type="RefSeq" id="WP_167683823.1">
    <property type="nucleotide sequence ID" value="NZ_QHLQ01000008.1"/>
</dbReference>
<comment type="caution">
    <text evidence="2">The sequence shown here is derived from an EMBL/GenBank/DDBJ whole genome shotgun (WGS) entry which is preliminary data.</text>
</comment>
<evidence type="ECO:0000313" key="3">
    <source>
        <dbReference type="Proteomes" id="UP001429564"/>
    </source>
</evidence>
<sequence length="574" mass="62817">MVALEIGSEIGNPISQNLFGGNFLFTRDRLGDEGTYDEVSAALGTENIRYPGGSITERLFDITDPDRSIAFDYEAEKFVEIVPISEFLAFAEQEGLTVTVVLPTRSFLSEETDINDNRFVEIDEQALSQFAIDVASGVYGNAKIDAFEIGNEYWGSGEMSSVEYGRVSSRMVEILDAALDSVSNADFPSDDIDLVVQSGTNFSHSQLDDQYSYTSDPDEILEALQADYGLDPEGDFKFSSGALNWTSINDEMITREFDTPEEIGGLDAVAAHVYSREPEVPGTRDFFLKQIDNSWLEKFPDLETYITEWNLKSGVGALGSSDYGLKQAHEMLNIIEAFSDHGVDAAHVWPLSQNTSNALSRGFEFEKLSAPGEMFRLMEEELTGTRPLDLIGSDGGETEISVSNIDVHAFASPEKYVMYLASTSDEVTNTTVDLSNLLSEDDSAYVTYLGVQPGDDPGGITSDAFIEEPSAREVQQEIFVNGIVKVDLDAHEIMQVVINSPTWSDDMENYWSNIGGDSSEPVDEPVIPETDPPNDDDAQKYDQVEVSDEGGDDGSGFSGILVALLPLLALFGLG</sequence>
<proteinExistence type="predicted"/>
<dbReference type="Proteomes" id="UP001429564">
    <property type="component" value="Unassembled WGS sequence"/>
</dbReference>